<dbReference type="Pfam" id="PF11193">
    <property type="entry name" value="DUF2812"/>
    <property type="match status" value="1"/>
</dbReference>
<feature type="transmembrane region" description="Helical" evidence="1">
    <location>
        <begin position="146"/>
        <end position="165"/>
    </location>
</feature>
<evidence type="ECO:0000313" key="3">
    <source>
        <dbReference type="Proteomes" id="UP000284731"/>
    </source>
</evidence>
<feature type="transmembrane region" description="Helical" evidence="1">
    <location>
        <begin position="276"/>
        <end position="300"/>
    </location>
</feature>
<keyword evidence="1" id="KW-0472">Membrane</keyword>
<sequence length="439" mass="51096">MKSSLLRGDFISLDNIDTRYWGDNMICKFVYYNYFESDTFASYLHEMSLQGYHFKGFGFGLKFEKGEPKDIVYDAYVFNKQKEGDQGLNPNSEDFLGYCKEAGWQFIDANQRWIIFYKVREDAVDIATKEEKLDNALAVRKDDLKLSAIILALVAGDIIHTVLLRHDIFNFLDYKNLTLEFGWLLCILMPFFQYFYDRKIYQTLRSKYESTGELYLGNPAKKQMYFQPQALVYLICTIFISIVFLKSYCGLLISIVIGVAIHWVLFLLQRYFNRHYSLAGTMAVMGIIVFIFYVMMIVLYRDEQVSLKAASTDSFPLQLVDIDADNKGITHGAFTEQKGLFVEWTEYVIAQGDAAQEVLSYTLYHSSSPWLLHKQYLYLSSGMKVTDVNAFWKQKSAIAYKEFDDYVYVVDCGNQLIELKYSQELTQQQINTILRKLVN</sequence>
<dbReference type="Proteomes" id="UP000284731">
    <property type="component" value="Unassembled WGS sequence"/>
</dbReference>
<evidence type="ECO:0000256" key="1">
    <source>
        <dbReference type="SAM" id="Phobius"/>
    </source>
</evidence>
<comment type="caution">
    <text evidence="2">The sequence shown here is derived from an EMBL/GenBank/DDBJ whole genome shotgun (WGS) entry which is preliminary data.</text>
</comment>
<feature type="transmembrane region" description="Helical" evidence="1">
    <location>
        <begin position="177"/>
        <end position="196"/>
    </location>
</feature>
<gene>
    <name evidence="2" type="ORF">DWX20_04130</name>
</gene>
<keyword evidence="1" id="KW-0812">Transmembrane</keyword>
<dbReference type="EMBL" id="QRWX01000002">
    <property type="protein sequence ID" value="RGT56004.1"/>
    <property type="molecule type" value="Genomic_DNA"/>
</dbReference>
<keyword evidence="1" id="KW-1133">Transmembrane helix</keyword>
<name>A0A412PEW7_9FIRM</name>
<proteinExistence type="predicted"/>
<dbReference type="AlphaFoldDB" id="A0A412PEW7"/>
<feature type="transmembrane region" description="Helical" evidence="1">
    <location>
        <begin position="231"/>
        <end position="264"/>
    </location>
</feature>
<protein>
    <submittedName>
        <fullName evidence="2">DUF2812 domain-containing protein</fullName>
    </submittedName>
</protein>
<dbReference type="InterPro" id="IPR021359">
    <property type="entry name" value="DUF2812"/>
</dbReference>
<evidence type="ECO:0000313" key="2">
    <source>
        <dbReference type="EMBL" id="RGT56004.1"/>
    </source>
</evidence>
<reference evidence="2 3" key="1">
    <citation type="submission" date="2018-08" db="EMBL/GenBank/DDBJ databases">
        <title>A genome reference for cultivated species of the human gut microbiota.</title>
        <authorList>
            <person name="Zou Y."/>
            <person name="Xue W."/>
            <person name="Luo G."/>
        </authorList>
    </citation>
    <scope>NUCLEOTIDE SEQUENCE [LARGE SCALE GENOMIC DNA]</scope>
    <source>
        <strain evidence="2 3">AF18-46</strain>
    </source>
</reference>
<organism evidence="2 3">
    <name type="scientific">Solobacterium moorei</name>
    <dbReference type="NCBI Taxonomy" id="102148"/>
    <lineage>
        <taxon>Bacteria</taxon>
        <taxon>Bacillati</taxon>
        <taxon>Bacillota</taxon>
        <taxon>Erysipelotrichia</taxon>
        <taxon>Erysipelotrichales</taxon>
        <taxon>Erysipelotrichaceae</taxon>
        <taxon>Solobacterium</taxon>
    </lineage>
</organism>
<accession>A0A412PEW7</accession>